<accession>A0AAV3NXJ0</accession>
<comment type="pathway">
    <text evidence="3">Protein modification; protein ubiquitination.</text>
</comment>
<evidence type="ECO:0000256" key="5">
    <source>
        <dbReference type="ARBA" id="ARBA00022679"/>
    </source>
</evidence>
<keyword evidence="18" id="KW-1185">Reference proteome</keyword>
<keyword evidence="7" id="KW-0479">Metal-binding</keyword>
<comment type="caution">
    <text evidence="17">The sequence shown here is derived from an EMBL/GenBank/DDBJ whole genome shotgun (WGS) entry which is preliminary data.</text>
</comment>
<reference evidence="17 18" key="1">
    <citation type="submission" date="2024-01" db="EMBL/GenBank/DDBJ databases">
        <title>The complete chloroplast genome sequence of Lithospermum erythrorhizon: insights into the phylogenetic relationship among Boraginaceae species and the maternal lineages of purple gromwells.</title>
        <authorList>
            <person name="Okada T."/>
            <person name="Watanabe K."/>
        </authorList>
    </citation>
    <scope>NUCLEOTIDE SEQUENCE [LARGE SCALE GENOMIC DNA]</scope>
</reference>
<evidence type="ECO:0000256" key="4">
    <source>
        <dbReference type="ARBA" id="ARBA00012483"/>
    </source>
</evidence>
<dbReference type="InterPro" id="IPR013083">
    <property type="entry name" value="Znf_RING/FYVE/PHD"/>
</dbReference>
<keyword evidence="17" id="KW-0436">Ligase</keyword>
<evidence type="ECO:0000256" key="9">
    <source>
        <dbReference type="ARBA" id="ARBA00022786"/>
    </source>
</evidence>
<keyword evidence="12 15" id="KW-0472">Membrane</keyword>
<dbReference type="InterPro" id="IPR001841">
    <property type="entry name" value="Znf_RING"/>
</dbReference>
<evidence type="ECO:0000256" key="7">
    <source>
        <dbReference type="ARBA" id="ARBA00022723"/>
    </source>
</evidence>
<dbReference type="PANTHER" id="PTHR14155">
    <property type="entry name" value="RING FINGER DOMAIN-CONTAINING"/>
    <property type="match status" value="1"/>
</dbReference>
<evidence type="ECO:0000256" key="1">
    <source>
        <dbReference type="ARBA" id="ARBA00000900"/>
    </source>
</evidence>
<dbReference type="PROSITE" id="PS50089">
    <property type="entry name" value="ZF_RING_2"/>
    <property type="match status" value="1"/>
</dbReference>
<dbReference type="SUPFAM" id="SSF57850">
    <property type="entry name" value="RING/U-box"/>
    <property type="match status" value="1"/>
</dbReference>
<dbReference type="AlphaFoldDB" id="A0AAV3NXJ0"/>
<dbReference type="SMART" id="SM00184">
    <property type="entry name" value="RING"/>
    <property type="match status" value="1"/>
</dbReference>
<protein>
    <recommendedName>
        <fullName evidence="4">RING-type E3 ubiquitin transferase</fullName>
        <ecNumber evidence="4">2.3.2.27</ecNumber>
    </recommendedName>
</protein>
<keyword evidence="5" id="KW-0808">Transferase</keyword>
<keyword evidence="8 14" id="KW-0863">Zinc-finger</keyword>
<evidence type="ECO:0000313" key="18">
    <source>
        <dbReference type="Proteomes" id="UP001454036"/>
    </source>
</evidence>
<dbReference type="GO" id="GO:0016874">
    <property type="term" value="F:ligase activity"/>
    <property type="evidence" value="ECO:0007669"/>
    <property type="project" value="UniProtKB-KW"/>
</dbReference>
<evidence type="ECO:0000256" key="8">
    <source>
        <dbReference type="ARBA" id="ARBA00022771"/>
    </source>
</evidence>
<evidence type="ECO:0000256" key="11">
    <source>
        <dbReference type="ARBA" id="ARBA00022989"/>
    </source>
</evidence>
<keyword evidence="9" id="KW-0833">Ubl conjugation pathway</keyword>
<keyword evidence="6 15" id="KW-0812">Transmembrane</keyword>
<feature type="transmembrane region" description="Helical" evidence="15">
    <location>
        <begin position="21"/>
        <end position="40"/>
    </location>
</feature>
<dbReference type="PANTHER" id="PTHR14155:SF263">
    <property type="entry name" value="E3 UBIQUITIN-PROTEIN LIGASE ATL6"/>
    <property type="match status" value="1"/>
</dbReference>
<dbReference type="Proteomes" id="UP001454036">
    <property type="component" value="Unassembled WGS sequence"/>
</dbReference>
<evidence type="ECO:0000256" key="3">
    <source>
        <dbReference type="ARBA" id="ARBA00004906"/>
    </source>
</evidence>
<evidence type="ECO:0000259" key="16">
    <source>
        <dbReference type="PROSITE" id="PS50089"/>
    </source>
</evidence>
<comment type="catalytic activity">
    <reaction evidence="1">
        <text>S-ubiquitinyl-[E2 ubiquitin-conjugating enzyme]-L-cysteine + [acceptor protein]-L-lysine = [E2 ubiquitin-conjugating enzyme]-L-cysteine + N(6)-ubiquitinyl-[acceptor protein]-L-lysine.</text>
        <dbReference type="EC" id="2.3.2.27"/>
    </reaction>
</comment>
<evidence type="ECO:0000256" key="13">
    <source>
        <dbReference type="ARBA" id="ARBA00024209"/>
    </source>
</evidence>
<dbReference type="Gene3D" id="3.30.40.10">
    <property type="entry name" value="Zinc/RING finger domain, C3HC4 (zinc finger)"/>
    <property type="match status" value="1"/>
</dbReference>
<evidence type="ECO:0000256" key="2">
    <source>
        <dbReference type="ARBA" id="ARBA00004167"/>
    </source>
</evidence>
<dbReference type="GO" id="GO:0008270">
    <property type="term" value="F:zinc ion binding"/>
    <property type="evidence" value="ECO:0007669"/>
    <property type="project" value="UniProtKB-KW"/>
</dbReference>
<dbReference type="FunFam" id="3.30.40.10:FF:000187">
    <property type="entry name" value="E3 ubiquitin-protein ligase ATL6"/>
    <property type="match status" value="1"/>
</dbReference>
<evidence type="ECO:0000313" key="17">
    <source>
        <dbReference type="EMBL" id="GAA0142730.1"/>
    </source>
</evidence>
<dbReference type="GO" id="GO:0016020">
    <property type="term" value="C:membrane"/>
    <property type="evidence" value="ECO:0007669"/>
    <property type="project" value="UniProtKB-SubCell"/>
</dbReference>
<name>A0AAV3NXJ0_LITER</name>
<keyword evidence="11 15" id="KW-1133">Transmembrane helix</keyword>
<sequence>MQESRKIKIVETKYATIHTNHVRIIVTAFFIIQLLLVLPYKVVGQTGDASTPPSEDAWSGATRGNELPIRDINRRSGRTRHGIDPNVLDTFPTFLYSDVKGLKIGKAALECAVCLFEFEDDATLRLLPKCCHVFHPECIDTWLASHVTCPVCRADLVAIPSEETLDNCNLTRADSLLNPPHPVHEISELPIDINIGSPEIIISAQSPNPNREIKVTNRSPHVSLTVPKSRSTGNLLVQPGQDDERFTLRLPQGVQQMLKNSELRRVVSHSAWPMERSPTRWFRRSTSFGTGRGKNNNVHYEQFDTECRPDRWGFSITPPFVSRSKSVNQSPATEGSSKSNIMAASGSLIKTVKSPFDRLFSATEKDEIGERSFTRLTGNNHV</sequence>
<keyword evidence="10" id="KW-0862">Zinc</keyword>
<evidence type="ECO:0000256" key="15">
    <source>
        <dbReference type="SAM" id="Phobius"/>
    </source>
</evidence>
<dbReference type="GO" id="GO:0061630">
    <property type="term" value="F:ubiquitin protein ligase activity"/>
    <property type="evidence" value="ECO:0007669"/>
    <property type="project" value="UniProtKB-EC"/>
</dbReference>
<dbReference type="CDD" id="cd16461">
    <property type="entry name" value="RING-H2_EL5-like"/>
    <property type="match status" value="1"/>
</dbReference>
<gene>
    <name evidence="17" type="ORF">LIER_03563</name>
</gene>
<feature type="domain" description="RING-type" evidence="16">
    <location>
        <begin position="111"/>
        <end position="153"/>
    </location>
</feature>
<comment type="similarity">
    <text evidence="13">Belongs to the RING-type zinc finger family. ATL subfamily.</text>
</comment>
<evidence type="ECO:0000256" key="6">
    <source>
        <dbReference type="ARBA" id="ARBA00022692"/>
    </source>
</evidence>
<dbReference type="EMBL" id="BAABME010000433">
    <property type="protein sequence ID" value="GAA0142730.1"/>
    <property type="molecule type" value="Genomic_DNA"/>
</dbReference>
<evidence type="ECO:0000256" key="14">
    <source>
        <dbReference type="PROSITE-ProRule" id="PRU00175"/>
    </source>
</evidence>
<comment type="subcellular location">
    <subcellularLocation>
        <location evidence="2">Membrane</location>
        <topology evidence="2">Single-pass membrane protein</topology>
    </subcellularLocation>
</comment>
<evidence type="ECO:0000256" key="12">
    <source>
        <dbReference type="ARBA" id="ARBA00023136"/>
    </source>
</evidence>
<dbReference type="InterPro" id="IPR053238">
    <property type="entry name" value="RING-H2_zinc_finger"/>
</dbReference>
<dbReference type="EC" id="2.3.2.27" evidence="4"/>
<evidence type="ECO:0000256" key="10">
    <source>
        <dbReference type="ARBA" id="ARBA00022833"/>
    </source>
</evidence>
<organism evidence="17 18">
    <name type="scientific">Lithospermum erythrorhizon</name>
    <name type="common">Purple gromwell</name>
    <name type="synonym">Lithospermum officinale var. erythrorhizon</name>
    <dbReference type="NCBI Taxonomy" id="34254"/>
    <lineage>
        <taxon>Eukaryota</taxon>
        <taxon>Viridiplantae</taxon>
        <taxon>Streptophyta</taxon>
        <taxon>Embryophyta</taxon>
        <taxon>Tracheophyta</taxon>
        <taxon>Spermatophyta</taxon>
        <taxon>Magnoliopsida</taxon>
        <taxon>eudicotyledons</taxon>
        <taxon>Gunneridae</taxon>
        <taxon>Pentapetalae</taxon>
        <taxon>asterids</taxon>
        <taxon>lamiids</taxon>
        <taxon>Boraginales</taxon>
        <taxon>Boraginaceae</taxon>
        <taxon>Boraginoideae</taxon>
        <taxon>Lithospermeae</taxon>
        <taxon>Lithospermum</taxon>
    </lineage>
</organism>
<dbReference type="Pfam" id="PF13639">
    <property type="entry name" value="zf-RING_2"/>
    <property type="match status" value="1"/>
</dbReference>
<proteinExistence type="inferred from homology"/>